<protein>
    <submittedName>
        <fullName evidence="6">Transcriptional regulator, TetR family</fullName>
    </submittedName>
</protein>
<dbReference type="AlphaFoldDB" id="A0A1M6XPM3"/>
<organism evidence="6 7">
    <name type="scientific">Paraburkholderia terricola</name>
    <dbReference type="NCBI Taxonomy" id="169427"/>
    <lineage>
        <taxon>Bacteria</taxon>
        <taxon>Pseudomonadati</taxon>
        <taxon>Pseudomonadota</taxon>
        <taxon>Betaproteobacteria</taxon>
        <taxon>Burkholderiales</taxon>
        <taxon>Burkholderiaceae</taxon>
        <taxon>Paraburkholderia</taxon>
    </lineage>
</organism>
<dbReference type="Gene3D" id="1.10.10.60">
    <property type="entry name" value="Homeodomain-like"/>
    <property type="match status" value="1"/>
</dbReference>
<dbReference type="Pfam" id="PF21993">
    <property type="entry name" value="TetR_C_13_2"/>
    <property type="match status" value="1"/>
</dbReference>
<evidence type="ECO:0000313" key="6">
    <source>
        <dbReference type="EMBL" id="SHL07962.1"/>
    </source>
</evidence>
<dbReference type="PANTHER" id="PTHR47506">
    <property type="entry name" value="TRANSCRIPTIONAL REGULATORY PROTEIN"/>
    <property type="match status" value="1"/>
</dbReference>
<accession>A0A1M6XPM3</accession>
<dbReference type="Gene3D" id="1.10.357.10">
    <property type="entry name" value="Tetracycline Repressor, domain 2"/>
    <property type="match status" value="1"/>
</dbReference>
<sequence length="189" mass="20442">MRKSRQEAAETRQRIIEAASSRFRENGIDGTAVADLMSQAGLTHGGFYKHFTSKEHVVLESLQLAAGSLRESMEASLSRSTDVRGLNVAINDYLSLEHRDDPGSGCPFVALASELARSSDEVRDAATEGIVNLVNLIASRLTELPPAAARKKALVMLSTMMGALTMARMVNDEQLSSSILREAKKALLP</sequence>
<dbReference type="PANTHER" id="PTHR47506:SF7">
    <property type="entry name" value="TRANSCRIPTIONAL REGULATORY PROTEIN"/>
    <property type="match status" value="1"/>
</dbReference>
<dbReference type="GO" id="GO:0003677">
    <property type="term" value="F:DNA binding"/>
    <property type="evidence" value="ECO:0007669"/>
    <property type="project" value="UniProtKB-UniRule"/>
</dbReference>
<dbReference type="PROSITE" id="PS50977">
    <property type="entry name" value="HTH_TETR_2"/>
    <property type="match status" value="1"/>
</dbReference>
<name>A0A1M6XPM3_9BURK</name>
<dbReference type="EMBL" id="FRAB01000058">
    <property type="protein sequence ID" value="SHL07962.1"/>
    <property type="molecule type" value="Genomic_DNA"/>
</dbReference>
<dbReference type="InterPro" id="IPR036271">
    <property type="entry name" value="Tet_transcr_reg_TetR-rel_C_sf"/>
</dbReference>
<feature type="domain" description="HTH tetR-type" evidence="5">
    <location>
        <begin position="9"/>
        <end position="69"/>
    </location>
</feature>
<dbReference type="SUPFAM" id="SSF46689">
    <property type="entry name" value="Homeodomain-like"/>
    <property type="match status" value="1"/>
</dbReference>
<evidence type="ECO:0000256" key="1">
    <source>
        <dbReference type="ARBA" id="ARBA00023015"/>
    </source>
</evidence>
<evidence type="ECO:0000256" key="2">
    <source>
        <dbReference type="ARBA" id="ARBA00023125"/>
    </source>
</evidence>
<keyword evidence="1" id="KW-0805">Transcription regulation</keyword>
<keyword evidence="3" id="KW-0804">Transcription</keyword>
<proteinExistence type="predicted"/>
<dbReference type="SUPFAM" id="SSF48498">
    <property type="entry name" value="Tetracyclin repressor-like, C-terminal domain"/>
    <property type="match status" value="1"/>
</dbReference>
<evidence type="ECO:0000259" key="5">
    <source>
        <dbReference type="PROSITE" id="PS50977"/>
    </source>
</evidence>
<evidence type="ECO:0000313" key="7">
    <source>
        <dbReference type="Proteomes" id="UP000184395"/>
    </source>
</evidence>
<dbReference type="OrthoDB" id="9798857at2"/>
<gene>
    <name evidence="6" type="ORF">SAMN05192548_105816</name>
</gene>
<keyword evidence="2 4" id="KW-0238">DNA-binding</keyword>
<evidence type="ECO:0000256" key="3">
    <source>
        <dbReference type="ARBA" id="ARBA00023163"/>
    </source>
</evidence>
<evidence type="ECO:0000256" key="4">
    <source>
        <dbReference type="PROSITE-ProRule" id="PRU00335"/>
    </source>
</evidence>
<feature type="DNA-binding region" description="H-T-H motif" evidence="4">
    <location>
        <begin position="32"/>
        <end position="51"/>
    </location>
</feature>
<dbReference type="InterPro" id="IPR009057">
    <property type="entry name" value="Homeodomain-like_sf"/>
</dbReference>
<dbReference type="InterPro" id="IPR001647">
    <property type="entry name" value="HTH_TetR"/>
</dbReference>
<dbReference type="Proteomes" id="UP000184395">
    <property type="component" value="Unassembled WGS sequence"/>
</dbReference>
<dbReference type="Pfam" id="PF00440">
    <property type="entry name" value="TetR_N"/>
    <property type="match status" value="1"/>
</dbReference>
<reference evidence="6 7" key="1">
    <citation type="submission" date="2016-11" db="EMBL/GenBank/DDBJ databases">
        <authorList>
            <person name="Jaros S."/>
            <person name="Januszkiewicz K."/>
            <person name="Wedrychowicz H."/>
        </authorList>
    </citation>
    <scope>NUCLEOTIDE SEQUENCE [LARGE SCALE GENOMIC DNA]</scope>
    <source>
        <strain evidence="6 7">LMG 20594</strain>
    </source>
</reference>
<dbReference type="InterPro" id="IPR054156">
    <property type="entry name" value="YxaF_TetR_C"/>
</dbReference>
<dbReference type="PRINTS" id="PR00455">
    <property type="entry name" value="HTHTETR"/>
</dbReference>
<dbReference type="RefSeq" id="WP_073432357.1">
    <property type="nucleotide sequence ID" value="NZ_CADFGY010000050.1"/>
</dbReference>